<dbReference type="GO" id="GO:0015297">
    <property type="term" value="F:antiporter activity"/>
    <property type="evidence" value="ECO:0007669"/>
    <property type="project" value="InterPro"/>
</dbReference>
<organism evidence="8 9">
    <name type="scientific">Colocasia esculenta</name>
    <name type="common">Wild taro</name>
    <name type="synonym">Arum esculentum</name>
    <dbReference type="NCBI Taxonomy" id="4460"/>
    <lineage>
        <taxon>Eukaryota</taxon>
        <taxon>Viridiplantae</taxon>
        <taxon>Streptophyta</taxon>
        <taxon>Embryophyta</taxon>
        <taxon>Tracheophyta</taxon>
        <taxon>Spermatophyta</taxon>
        <taxon>Magnoliopsida</taxon>
        <taxon>Liliopsida</taxon>
        <taxon>Araceae</taxon>
        <taxon>Aroideae</taxon>
        <taxon>Colocasieae</taxon>
        <taxon>Colocasia</taxon>
    </lineage>
</organism>
<dbReference type="InterPro" id="IPR002528">
    <property type="entry name" value="MATE_fam"/>
</dbReference>
<dbReference type="AlphaFoldDB" id="A0A843WGV7"/>
<reference evidence="8" key="1">
    <citation type="submission" date="2017-07" db="EMBL/GenBank/DDBJ databases">
        <title>Taro Niue Genome Assembly and Annotation.</title>
        <authorList>
            <person name="Atibalentja N."/>
            <person name="Keating K."/>
            <person name="Fields C.J."/>
        </authorList>
    </citation>
    <scope>NUCLEOTIDE SEQUENCE</scope>
    <source>
        <strain evidence="8">Niue_2</strain>
        <tissue evidence="8">Leaf</tissue>
    </source>
</reference>
<evidence type="ECO:0000313" key="9">
    <source>
        <dbReference type="Proteomes" id="UP000652761"/>
    </source>
</evidence>
<keyword evidence="3 6" id="KW-0812">Transmembrane</keyword>
<evidence type="ECO:0000256" key="5">
    <source>
        <dbReference type="ARBA" id="ARBA00023136"/>
    </source>
</evidence>
<feature type="transmembrane region" description="Helical" evidence="6">
    <location>
        <begin position="252"/>
        <end position="272"/>
    </location>
</feature>
<evidence type="ECO:0000256" key="2">
    <source>
        <dbReference type="ARBA" id="ARBA00010199"/>
    </source>
</evidence>
<dbReference type="NCBIfam" id="TIGR00797">
    <property type="entry name" value="matE"/>
    <property type="match status" value="1"/>
</dbReference>
<feature type="transmembrane region" description="Helical" evidence="6">
    <location>
        <begin position="519"/>
        <end position="542"/>
    </location>
</feature>
<comment type="caution">
    <text evidence="6">Lacks conserved residue(s) required for the propagation of feature annotation.</text>
</comment>
<feature type="transmembrane region" description="Helical" evidence="6">
    <location>
        <begin position="284"/>
        <end position="307"/>
    </location>
</feature>
<dbReference type="InterPro" id="IPR044644">
    <property type="entry name" value="DinF-like"/>
</dbReference>
<feature type="non-terminal residue" evidence="8">
    <location>
        <position position="665"/>
    </location>
</feature>
<evidence type="ECO:0000256" key="4">
    <source>
        <dbReference type="ARBA" id="ARBA00022989"/>
    </source>
</evidence>
<dbReference type="PANTHER" id="PTHR42893">
    <property type="entry name" value="PROTEIN DETOXIFICATION 44, CHLOROPLASTIC-RELATED"/>
    <property type="match status" value="1"/>
</dbReference>
<comment type="similarity">
    <text evidence="2 6">Belongs to the multi antimicrobial extrusion (MATE) (TC 2.A.66.1) family.</text>
</comment>
<feature type="transmembrane region" description="Helical" evidence="6">
    <location>
        <begin position="207"/>
        <end position="232"/>
    </location>
</feature>
<keyword evidence="9" id="KW-1185">Reference proteome</keyword>
<gene>
    <name evidence="8" type="ORF">Taro_043603</name>
</gene>
<feature type="transmembrane region" description="Helical" evidence="6">
    <location>
        <begin position="603"/>
        <end position="626"/>
    </location>
</feature>
<comment type="subcellular location">
    <subcellularLocation>
        <location evidence="1">Membrane</location>
        <topology evidence="1">Multi-pass membrane protein</topology>
    </subcellularLocation>
</comment>
<proteinExistence type="inferred from homology"/>
<evidence type="ECO:0000313" key="8">
    <source>
        <dbReference type="EMBL" id="MQM10703.1"/>
    </source>
</evidence>
<evidence type="ECO:0000256" key="6">
    <source>
        <dbReference type="RuleBase" id="RU004914"/>
    </source>
</evidence>
<keyword evidence="5 6" id="KW-0472">Membrane</keyword>
<dbReference type="GO" id="GO:0042910">
    <property type="term" value="F:xenobiotic transmembrane transporter activity"/>
    <property type="evidence" value="ECO:0007669"/>
    <property type="project" value="InterPro"/>
</dbReference>
<keyword evidence="4 6" id="KW-1133">Transmembrane helix</keyword>
<protein>
    <recommendedName>
        <fullName evidence="6">Protein DETOXIFICATION</fullName>
    </recommendedName>
    <alternativeName>
        <fullName evidence="6">Multidrug and toxic compound extrusion protein</fullName>
    </alternativeName>
</protein>
<evidence type="ECO:0000256" key="1">
    <source>
        <dbReference type="ARBA" id="ARBA00004141"/>
    </source>
</evidence>
<comment type="caution">
    <text evidence="8">The sequence shown here is derived from an EMBL/GenBank/DDBJ whole genome shotgun (WGS) entry which is preliminary data.</text>
</comment>
<feature type="transmembrane region" description="Helical" evidence="6">
    <location>
        <begin position="562"/>
        <end position="582"/>
    </location>
</feature>
<dbReference type="OrthoDB" id="2126698at2759"/>
<accession>A0A843WGV7</accession>
<feature type="region of interest" description="Disordered" evidence="7">
    <location>
        <begin position="1"/>
        <end position="52"/>
    </location>
</feature>
<feature type="region of interest" description="Disordered" evidence="7">
    <location>
        <begin position="179"/>
        <end position="201"/>
    </location>
</feature>
<evidence type="ECO:0000256" key="3">
    <source>
        <dbReference type="ARBA" id="ARBA00022692"/>
    </source>
</evidence>
<dbReference type="Proteomes" id="UP000652761">
    <property type="component" value="Unassembled WGS sequence"/>
</dbReference>
<dbReference type="GO" id="GO:0016020">
    <property type="term" value="C:membrane"/>
    <property type="evidence" value="ECO:0007669"/>
    <property type="project" value="UniProtKB-SubCell"/>
</dbReference>
<dbReference type="EMBL" id="NMUH01004749">
    <property type="protein sequence ID" value="MQM10703.1"/>
    <property type="molecule type" value="Genomic_DNA"/>
</dbReference>
<feature type="transmembrane region" description="Helical" evidence="6">
    <location>
        <begin position="313"/>
        <end position="331"/>
    </location>
</feature>
<evidence type="ECO:0000256" key="7">
    <source>
        <dbReference type="SAM" id="MobiDB-lite"/>
    </source>
</evidence>
<dbReference type="PANTHER" id="PTHR42893:SF4">
    <property type="entry name" value="PROTEIN DETOXIFICATION 42"/>
    <property type="match status" value="1"/>
</dbReference>
<name>A0A843WGV7_COLES</name>
<dbReference type="Pfam" id="PF01554">
    <property type="entry name" value="MatE"/>
    <property type="match status" value="2"/>
</dbReference>
<sequence length="665" mass="71104">MGATEHDEDDSMNTQSMPEVGSPAAVDPVADDHPVPSADVAAPDDVSSLPQTEPRRRTGLHVFFMDARNVLKLDELGREIAQIAVPAAMALAADPLASLVDTAFIGRIGTVQLAAVGVSISVFNQVSKIAIYPLVSVTTSFVAEELAAWKLITAAGPEKDDIEMAASAGAAQATGGTDLNEAFRSSSSGADRNRRGNRNRCGQERKYFSSVSSALVVGGVLGLLQALLLIFAGKPFLNVMGVKSGSPTMIPARQYLTLRAIGSPAVLFSLAMQGVFRGFKDTKTPLYATVAGDVTNIILDPIFIFVFHMGVSGAAMAHVISQYLISVILIWRLKRKVEIMPPSIRDLKFSRFLKCGTVPGVEHQVFSIRYRLMEMAGSPTQSDPELADHFEDWFSDDDLTLVALIYVNSGVLAADSRQALALENMTSRTSVPSADALAGASGTTDSEFQVMPSLSGMDTSDSLSVYTPSPLTVSNPWSPTIFEQTPWEPWPVVWELRVPVVPLPAPPLTITLRTTEGDLMVAEGFLLLTRVIAVTFCVTLAASMAAHHGPIPMAAYQICLQLWLSTSLLADGLAVAGQAILAGGFARDDHHKIVATTSRVLQLSVLLGLALSIIIGIGMKFGAGVFSGDSNVLKLVHIAIPRRVYRNMGCIDNLHDLADVCRCFQ</sequence>
<feature type="compositionally biased region" description="Acidic residues" evidence="7">
    <location>
        <begin position="1"/>
        <end position="11"/>
    </location>
</feature>